<dbReference type="Proteomes" id="UP000017700">
    <property type="component" value="Chromosome"/>
</dbReference>
<keyword evidence="2" id="KW-1185">Reference proteome</keyword>
<dbReference type="KEGG" id="sera:Ser39006_007820"/>
<dbReference type="EMBL" id="CP025084">
    <property type="protein sequence ID" value="AUH04056.1"/>
    <property type="molecule type" value="Genomic_DNA"/>
</dbReference>
<dbReference type="RefSeq" id="WP_021017428.1">
    <property type="nucleotide sequence ID" value="NZ_CP025084.1"/>
</dbReference>
<accession>A0A2I5THM0</accession>
<dbReference type="STRING" id="104623.Ser39006_04168"/>
<evidence type="ECO:0000313" key="2">
    <source>
        <dbReference type="Proteomes" id="UP000017700"/>
    </source>
</evidence>
<name>A0A2I5THM0_SERS3</name>
<reference evidence="1 2" key="1">
    <citation type="journal article" date="2013" name="Genome Announc.">
        <title>Draft genome sequence of Serratia sp. strain ATCC 39006, a model bacterium for analysis of the biosynthesis and regulation of prodigiosin, a carbapenem, and gas vesicles.</title>
        <authorList>
            <person name="Fineran P.C."/>
            <person name="Iglesias Cans M.C."/>
            <person name="Ramsay J.P."/>
            <person name="Wilf N.M."/>
            <person name="Cossyleon D."/>
            <person name="McNeil M.B."/>
            <person name="Williamson N.R."/>
            <person name="Monson R.E."/>
            <person name="Becher S.A."/>
            <person name="Stanton J.A."/>
            <person name="Brugger K."/>
            <person name="Brown S.D."/>
            <person name="Salmond G.P."/>
        </authorList>
    </citation>
    <scope>NUCLEOTIDE SEQUENCE [LARGE SCALE GENOMIC DNA]</scope>
    <source>
        <strain evidence="2">ATCC 39006 / SC 11482</strain>
    </source>
</reference>
<sequence>MSDVPVEVATTQTAPATDKTVTAEPTTTDTMPAALSPLEAMKADFDKVVAFIEHGIEVLGEDAEADLVALKNKFLI</sequence>
<dbReference type="AlphaFoldDB" id="A0A2I5THM0"/>
<dbReference type="OrthoDB" id="6507288at2"/>
<gene>
    <name evidence="1" type="ORF">Ser39006_007820</name>
</gene>
<protein>
    <submittedName>
        <fullName evidence="1">Ig domain protein group 1 domain protein</fullName>
    </submittedName>
</protein>
<proteinExistence type="predicted"/>
<organism evidence="1 2">
    <name type="scientific">Serratia sp. (strain ATCC 39006)</name>
    <name type="common">Prodigiosinella confusarubida</name>
    <dbReference type="NCBI Taxonomy" id="104623"/>
    <lineage>
        <taxon>Bacteria</taxon>
        <taxon>Pseudomonadati</taxon>
        <taxon>Pseudomonadota</taxon>
        <taxon>Gammaproteobacteria</taxon>
        <taxon>Enterobacterales</taxon>
        <taxon>Pectobacteriaceae</taxon>
        <taxon>Prodigiosinella</taxon>
    </lineage>
</organism>
<evidence type="ECO:0000313" key="1">
    <source>
        <dbReference type="EMBL" id="AUH04056.1"/>
    </source>
</evidence>